<dbReference type="PANTHER" id="PTHR43150:SF2">
    <property type="entry name" value="HYPERKINETIC, ISOFORM M"/>
    <property type="match status" value="1"/>
</dbReference>
<keyword evidence="2" id="KW-0521">NADP</keyword>
<name>A0A4R6QRR7_9BURK</name>
<organism evidence="5 6">
    <name type="scientific">Roseateles toxinivorans</name>
    <dbReference type="NCBI Taxonomy" id="270368"/>
    <lineage>
        <taxon>Bacteria</taxon>
        <taxon>Pseudomonadati</taxon>
        <taxon>Pseudomonadota</taxon>
        <taxon>Betaproteobacteria</taxon>
        <taxon>Burkholderiales</taxon>
        <taxon>Sphaerotilaceae</taxon>
        <taxon>Roseateles</taxon>
    </lineage>
</organism>
<dbReference type="InterPro" id="IPR005399">
    <property type="entry name" value="K_chnl_volt-dep_bsu_KCNAB-rel"/>
</dbReference>
<evidence type="ECO:0000256" key="2">
    <source>
        <dbReference type="ARBA" id="ARBA00022857"/>
    </source>
</evidence>
<comment type="similarity">
    <text evidence="1">Belongs to the shaker potassium channel beta subunit family.</text>
</comment>
<dbReference type="InterPro" id="IPR036812">
    <property type="entry name" value="NAD(P)_OxRdtase_dom_sf"/>
</dbReference>
<reference evidence="5 6" key="1">
    <citation type="submission" date="2019-03" db="EMBL/GenBank/DDBJ databases">
        <title>Genomic Encyclopedia of Type Strains, Phase IV (KMG-IV): sequencing the most valuable type-strain genomes for metagenomic binning, comparative biology and taxonomic classification.</title>
        <authorList>
            <person name="Goeker M."/>
        </authorList>
    </citation>
    <scope>NUCLEOTIDE SEQUENCE [LARGE SCALE GENOMIC DNA]</scope>
    <source>
        <strain evidence="5 6">DSM 16998</strain>
    </source>
</reference>
<dbReference type="EMBL" id="SNXS01000002">
    <property type="protein sequence ID" value="TDP72925.1"/>
    <property type="molecule type" value="Genomic_DNA"/>
</dbReference>
<dbReference type="PANTHER" id="PTHR43150">
    <property type="entry name" value="HYPERKINETIC, ISOFORM M"/>
    <property type="match status" value="1"/>
</dbReference>
<dbReference type="GO" id="GO:0034220">
    <property type="term" value="P:monoatomic ion transmembrane transport"/>
    <property type="evidence" value="ECO:0007669"/>
    <property type="project" value="UniProtKB-KW"/>
</dbReference>
<keyword evidence="3" id="KW-0560">Oxidoreductase</keyword>
<keyword evidence="6" id="KW-1185">Reference proteome</keyword>
<dbReference type="Pfam" id="PF00248">
    <property type="entry name" value="Aldo_ket_red"/>
    <property type="match status" value="1"/>
</dbReference>
<protein>
    <submittedName>
        <fullName evidence="5">Voltage-dependent potassium channel beta subunit</fullName>
    </submittedName>
</protein>
<keyword evidence="5" id="KW-0813">Transport</keyword>
<evidence type="ECO:0000313" key="5">
    <source>
        <dbReference type="EMBL" id="TDP72925.1"/>
    </source>
</evidence>
<dbReference type="PRINTS" id="PR01577">
    <property type="entry name" value="KCNABCHANNEL"/>
</dbReference>
<dbReference type="InParanoid" id="A0A4R6QRR7"/>
<dbReference type="InterPro" id="IPR023210">
    <property type="entry name" value="NADP_OxRdtase_dom"/>
</dbReference>
<evidence type="ECO:0000313" key="6">
    <source>
        <dbReference type="Proteomes" id="UP000295361"/>
    </source>
</evidence>
<dbReference type="GO" id="GO:0016491">
    <property type="term" value="F:oxidoreductase activity"/>
    <property type="evidence" value="ECO:0007669"/>
    <property type="project" value="UniProtKB-KW"/>
</dbReference>
<proteinExistence type="inferred from homology"/>
<evidence type="ECO:0000256" key="1">
    <source>
        <dbReference type="ARBA" id="ARBA00006515"/>
    </source>
</evidence>
<comment type="caution">
    <text evidence="5">The sequence shown here is derived from an EMBL/GenBank/DDBJ whole genome shotgun (WGS) entry which is preliminary data.</text>
</comment>
<feature type="domain" description="NADP-dependent oxidoreductase" evidence="4">
    <location>
        <begin position="16"/>
        <end position="321"/>
    </location>
</feature>
<dbReference type="CDD" id="cd19143">
    <property type="entry name" value="AKR_AKR6C1_2"/>
    <property type="match status" value="1"/>
</dbReference>
<dbReference type="OrthoDB" id="5488419at2"/>
<dbReference type="AlphaFoldDB" id="A0A4R6QRR7"/>
<dbReference type="Gene3D" id="3.20.20.100">
    <property type="entry name" value="NADP-dependent oxidoreductase domain"/>
    <property type="match status" value="1"/>
</dbReference>
<accession>A0A4R6QRR7</accession>
<dbReference type="FunCoup" id="A0A4R6QRR7">
    <property type="interactions" value="411"/>
</dbReference>
<keyword evidence="5" id="KW-0406">Ion transport</keyword>
<evidence type="ECO:0000259" key="4">
    <source>
        <dbReference type="Pfam" id="PF00248"/>
    </source>
</evidence>
<keyword evidence="5" id="KW-0407">Ion channel</keyword>
<dbReference type="SUPFAM" id="SSF51430">
    <property type="entry name" value="NAD(P)-linked oxidoreductase"/>
    <property type="match status" value="1"/>
</dbReference>
<gene>
    <name evidence="5" type="ORF">DES47_102671</name>
</gene>
<dbReference type="RefSeq" id="WP_133700349.1">
    <property type="nucleotide sequence ID" value="NZ_SNXS01000002.1"/>
</dbReference>
<sequence>MQYRRLGRSGLQVSELSLGSWVTYHNQVDTKSATEMLAAAFDAGVNFFDNAEVYAKGQSEVVMGEAFKALKWPRLNYIVSTKFFWGLDRDGHATNRRDTLNRKYLMQAIDGSLQRMQLDFIDLIYCHRPDPHTPIEETVRAMSDIISQGKALYWGTSEWSAADIRAAWEIAERHHLHKPVMEQPQYHLFHRTRVEQEYARLYDEIGLGLTTWSPLASGLLTGKYLKGVPEGSRGAMESMSFLRDGLTDPAKNAAVARLAEIATELGGNVAQLAIAWLNKNPRVSTVILGASKLSQLQDNLGALDLTPKLTPEVLARIDAIAKPLAV</sequence>
<evidence type="ECO:0000256" key="3">
    <source>
        <dbReference type="ARBA" id="ARBA00023002"/>
    </source>
</evidence>
<dbReference type="Proteomes" id="UP000295361">
    <property type="component" value="Unassembled WGS sequence"/>
</dbReference>